<evidence type="ECO:0000313" key="1">
    <source>
        <dbReference type="Proteomes" id="UP000515161"/>
    </source>
</evidence>
<dbReference type="RefSeq" id="XP_034081627.1">
    <property type="nucleotide sequence ID" value="XM_034225736.1"/>
</dbReference>
<dbReference type="OrthoDB" id="8947794at2759"/>
<accession>A0A6P8W1W9</accession>
<name>A0A6P8W1W9_GYMAC</name>
<dbReference type="AlphaFoldDB" id="A0A6P8W1W9"/>
<protein>
    <submittedName>
        <fullName evidence="2">Uncharacterized protein LOC117552357</fullName>
    </submittedName>
</protein>
<dbReference type="Proteomes" id="UP000515161">
    <property type="component" value="Unplaced"/>
</dbReference>
<proteinExistence type="predicted"/>
<dbReference type="InParanoid" id="A0A6P8W1W9"/>
<dbReference type="GeneID" id="117552357"/>
<gene>
    <name evidence="2" type="primary">LOC117552357</name>
</gene>
<keyword evidence="1" id="KW-1185">Reference proteome</keyword>
<sequence length="369" mass="41323">MRNLAIGIGIQNFPEGLAVSLPLRAKQKMGQGESLQEKQLAQLEVFSEGLFASKNWHGIGIDSSLLSYSGLNSTDVLDSYREQVFNDEEPLDVPSTVEKLGGALAGFTTVPNAVGLGALIISMILESIGGKTMGTAEMLQRVFADEKANKVRDLMDEYLKRLQINLGKPQLQLAETRQIELDLSVQLTRLKNSMLVDGHMNSMLLKQWVNGAAFHTQMLIHQARLEEADGSRAVRAAGVYQQQLNVIMDRYKKYLIGITSIRNRYVPHVPNRCYLYFNEGPLPHHEAAGCYMDYDLCVTETELVEHLFSKQQISWTTSYFSDLAADISDSCETTCRLSNPKLTLKLFVCEAMRPTSNQTLLLNSKRHIF</sequence>
<reference evidence="2" key="1">
    <citation type="submission" date="2025-08" db="UniProtKB">
        <authorList>
            <consortium name="RefSeq"/>
        </authorList>
    </citation>
    <scope>IDENTIFICATION</scope>
</reference>
<organism evidence="1 2">
    <name type="scientific">Gymnodraco acuticeps</name>
    <name type="common">Antarctic dragonfish</name>
    <dbReference type="NCBI Taxonomy" id="8218"/>
    <lineage>
        <taxon>Eukaryota</taxon>
        <taxon>Metazoa</taxon>
        <taxon>Chordata</taxon>
        <taxon>Craniata</taxon>
        <taxon>Vertebrata</taxon>
        <taxon>Euteleostomi</taxon>
        <taxon>Actinopterygii</taxon>
        <taxon>Neopterygii</taxon>
        <taxon>Teleostei</taxon>
        <taxon>Neoteleostei</taxon>
        <taxon>Acanthomorphata</taxon>
        <taxon>Eupercaria</taxon>
        <taxon>Perciformes</taxon>
        <taxon>Notothenioidei</taxon>
        <taxon>Bathydraconidae</taxon>
        <taxon>Gymnodraco</taxon>
    </lineage>
</organism>
<dbReference type="KEGG" id="gacu:117552357"/>
<evidence type="ECO:0000313" key="2">
    <source>
        <dbReference type="RefSeq" id="XP_034081627.1"/>
    </source>
</evidence>